<dbReference type="AlphaFoldDB" id="E6LCC5"/>
<evidence type="ECO:0000313" key="2">
    <source>
        <dbReference type="Proteomes" id="UP000010296"/>
    </source>
</evidence>
<dbReference type="RefSeq" id="WP_007207036.1">
    <property type="nucleotide sequence ID" value="NZ_GL622241.1"/>
</dbReference>
<comment type="caution">
    <text evidence="1">The sequence shown here is derived from an EMBL/GenBank/DDBJ whole genome shotgun (WGS) entry which is preliminary data.</text>
</comment>
<sequence length="61" mass="6816">MKKEEIIEKVKELANEGNVEKAKLFLEEHKDSLGGYYDKAKAALESNSGVEGLLNKVKGFF</sequence>
<dbReference type="Proteomes" id="UP000010296">
    <property type="component" value="Unassembled WGS sequence"/>
</dbReference>
<organism evidence="1 2">
    <name type="scientific">Enterococcus italicus (strain DSM 15952 / CCUG 50447 / LMG 22039 / TP 1.5)</name>
    <dbReference type="NCBI Taxonomy" id="888064"/>
    <lineage>
        <taxon>Bacteria</taxon>
        <taxon>Bacillati</taxon>
        <taxon>Bacillota</taxon>
        <taxon>Bacilli</taxon>
        <taxon>Lactobacillales</taxon>
        <taxon>Enterococcaceae</taxon>
        <taxon>Enterococcus</taxon>
    </lineage>
</organism>
<reference evidence="1 2" key="1">
    <citation type="submission" date="2010-12" db="EMBL/GenBank/DDBJ databases">
        <authorList>
            <person name="Muzny D."/>
            <person name="Qin X."/>
            <person name="Deng J."/>
            <person name="Jiang H."/>
            <person name="Liu Y."/>
            <person name="Qu J."/>
            <person name="Song X.-Z."/>
            <person name="Zhang L."/>
            <person name="Thornton R."/>
            <person name="Coyle M."/>
            <person name="Francisco L."/>
            <person name="Jackson L."/>
            <person name="Javaid M."/>
            <person name="Korchina V."/>
            <person name="Kovar C."/>
            <person name="Mata R."/>
            <person name="Mathew T."/>
            <person name="Ngo R."/>
            <person name="Nguyen L."/>
            <person name="Nguyen N."/>
            <person name="Okwuonu G."/>
            <person name="Ongeri F."/>
            <person name="Pham C."/>
            <person name="Simmons D."/>
            <person name="Wilczek-Boney K."/>
            <person name="Hale W."/>
            <person name="Jakkamsetti A."/>
            <person name="Pham P."/>
            <person name="Ruth R."/>
            <person name="San Lucas F."/>
            <person name="Warren J."/>
            <person name="Zhang J."/>
            <person name="Zhao Z."/>
            <person name="Zhou C."/>
            <person name="Zhu D."/>
            <person name="Lee S."/>
            <person name="Bess C."/>
            <person name="Blankenburg K."/>
            <person name="Forbes L."/>
            <person name="Fu Q."/>
            <person name="Gubbala S."/>
            <person name="Hirani K."/>
            <person name="Jayaseelan J.C."/>
            <person name="Lara F."/>
            <person name="Munidasa M."/>
            <person name="Palculict T."/>
            <person name="Patil S."/>
            <person name="Pu L.-L."/>
            <person name="Saada N."/>
            <person name="Tang L."/>
            <person name="Weissenberger G."/>
            <person name="Zhu Y."/>
            <person name="Hemphill L."/>
            <person name="Shang Y."/>
            <person name="Youmans B."/>
            <person name="Ayvaz T."/>
            <person name="Ross M."/>
            <person name="Santibanez J."/>
            <person name="Aqrawi P."/>
            <person name="Gross S."/>
            <person name="Joshi V."/>
            <person name="Fowler G."/>
            <person name="Nazareth L."/>
            <person name="Reid J."/>
            <person name="Worley K."/>
            <person name="Petrosino J."/>
            <person name="Highlander S."/>
            <person name="Gibbs R."/>
        </authorList>
    </citation>
    <scope>NUCLEOTIDE SEQUENCE [LARGE SCALE GENOMIC DNA]</scope>
    <source>
        <strain evidence="2">DSM 15952 / CCUG 50447 / LMG 22039 / TP 1.5</strain>
    </source>
</reference>
<dbReference type="HOGENOM" id="CLU_197638_0_0_9"/>
<protein>
    <recommendedName>
        <fullName evidence="3">Isoleucyl-tRNA synthetase</fullName>
    </recommendedName>
</protein>
<name>E6LCC5_ENTI1</name>
<gene>
    <name evidence="1" type="ORF">HMPREF9088_0015</name>
</gene>
<accession>E6LCC5</accession>
<evidence type="ECO:0008006" key="3">
    <source>
        <dbReference type="Google" id="ProtNLM"/>
    </source>
</evidence>
<evidence type="ECO:0000313" key="1">
    <source>
        <dbReference type="EMBL" id="EFU75152.1"/>
    </source>
</evidence>
<keyword evidence="2" id="KW-1185">Reference proteome</keyword>
<proteinExistence type="predicted"/>
<dbReference type="EMBL" id="AEPV01000001">
    <property type="protein sequence ID" value="EFU75152.1"/>
    <property type="molecule type" value="Genomic_DNA"/>
</dbReference>
<dbReference type="STRING" id="888064.HMPREF9088_0015"/>